<keyword evidence="1" id="KW-0812">Transmembrane</keyword>
<evidence type="ECO:0000313" key="3">
    <source>
        <dbReference type="Proteomes" id="UP001501116"/>
    </source>
</evidence>
<organism evidence="2 3">
    <name type="scientific">Amycolatopsis minnesotensis</name>
    <dbReference type="NCBI Taxonomy" id="337894"/>
    <lineage>
        <taxon>Bacteria</taxon>
        <taxon>Bacillati</taxon>
        <taxon>Actinomycetota</taxon>
        <taxon>Actinomycetes</taxon>
        <taxon>Pseudonocardiales</taxon>
        <taxon>Pseudonocardiaceae</taxon>
        <taxon>Amycolatopsis</taxon>
    </lineage>
</organism>
<keyword evidence="1" id="KW-1133">Transmembrane helix</keyword>
<feature type="transmembrane region" description="Helical" evidence="1">
    <location>
        <begin position="176"/>
        <end position="196"/>
    </location>
</feature>
<keyword evidence="3" id="KW-1185">Reference proteome</keyword>
<protein>
    <recommendedName>
        <fullName evidence="4">DUF2975 domain-containing protein</fullName>
    </recommendedName>
</protein>
<feature type="transmembrane region" description="Helical" evidence="1">
    <location>
        <begin position="25"/>
        <end position="43"/>
    </location>
</feature>
<comment type="caution">
    <text evidence="2">The sequence shown here is derived from an EMBL/GenBank/DDBJ whole genome shotgun (WGS) entry which is preliminary data.</text>
</comment>
<accession>A0ABP5CFI0</accession>
<name>A0ABP5CFI0_9PSEU</name>
<feature type="transmembrane region" description="Helical" evidence="1">
    <location>
        <begin position="103"/>
        <end position="125"/>
    </location>
</feature>
<dbReference type="Proteomes" id="UP001501116">
    <property type="component" value="Unassembled WGS sequence"/>
</dbReference>
<feature type="transmembrane region" description="Helical" evidence="1">
    <location>
        <begin position="137"/>
        <end position="156"/>
    </location>
</feature>
<evidence type="ECO:0000313" key="2">
    <source>
        <dbReference type="EMBL" id="GAA1963216.1"/>
    </source>
</evidence>
<reference evidence="3" key="1">
    <citation type="journal article" date="2019" name="Int. J. Syst. Evol. Microbiol.">
        <title>The Global Catalogue of Microorganisms (GCM) 10K type strain sequencing project: providing services to taxonomists for standard genome sequencing and annotation.</title>
        <authorList>
            <consortium name="The Broad Institute Genomics Platform"/>
            <consortium name="The Broad Institute Genome Sequencing Center for Infectious Disease"/>
            <person name="Wu L."/>
            <person name="Ma J."/>
        </authorList>
    </citation>
    <scope>NUCLEOTIDE SEQUENCE [LARGE SCALE GENOMIC DNA]</scope>
    <source>
        <strain evidence="3">JCM 14545</strain>
    </source>
</reference>
<evidence type="ECO:0000256" key="1">
    <source>
        <dbReference type="SAM" id="Phobius"/>
    </source>
</evidence>
<sequence>MVVGRMARQRNPLEPLTGIARISSWFVYVFALLGIMLVLFGPGGLVSGPGLRTTCVDSAGSLSVTGGTGFPLKPGARLSGASAEACLDHASTGVWLSGFADRWIWYLWAAGALALLLRFLRGAALKGPYDQAVPGRLAALGWYLPVAAAVVAAVAATARSTLLGAAFESPASWTSLWAGAFPLWSAFAGAAALTFARILRIGVRMHEDLEGTV</sequence>
<gene>
    <name evidence="2" type="ORF">GCM10009754_38240</name>
</gene>
<proteinExistence type="predicted"/>
<keyword evidence="1" id="KW-0472">Membrane</keyword>
<evidence type="ECO:0008006" key="4">
    <source>
        <dbReference type="Google" id="ProtNLM"/>
    </source>
</evidence>
<dbReference type="EMBL" id="BAAANN010000014">
    <property type="protein sequence ID" value="GAA1963216.1"/>
    <property type="molecule type" value="Genomic_DNA"/>
</dbReference>